<evidence type="ECO:0000313" key="3">
    <source>
        <dbReference type="EMBL" id="TXG70267.1"/>
    </source>
</evidence>
<protein>
    <submittedName>
        <fullName evidence="3">Uncharacterized protein</fullName>
    </submittedName>
</protein>
<keyword evidence="2" id="KW-0812">Transmembrane</keyword>
<name>A0A5C7ILI0_9ROSI</name>
<evidence type="ECO:0000256" key="2">
    <source>
        <dbReference type="SAM" id="Phobius"/>
    </source>
</evidence>
<evidence type="ECO:0000256" key="1">
    <source>
        <dbReference type="SAM" id="MobiDB-lite"/>
    </source>
</evidence>
<keyword evidence="4" id="KW-1185">Reference proteome</keyword>
<organism evidence="3 4">
    <name type="scientific">Acer yangbiense</name>
    <dbReference type="NCBI Taxonomy" id="1000413"/>
    <lineage>
        <taxon>Eukaryota</taxon>
        <taxon>Viridiplantae</taxon>
        <taxon>Streptophyta</taxon>
        <taxon>Embryophyta</taxon>
        <taxon>Tracheophyta</taxon>
        <taxon>Spermatophyta</taxon>
        <taxon>Magnoliopsida</taxon>
        <taxon>eudicotyledons</taxon>
        <taxon>Gunneridae</taxon>
        <taxon>Pentapetalae</taxon>
        <taxon>rosids</taxon>
        <taxon>malvids</taxon>
        <taxon>Sapindales</taxon>
        <taxon>Sapindaceae</taxon>
        <taxon>Hippocastanoideae</taxon>
        <taxon>Acereae</taxon>
        <taxon>Acer</taxon>
    </lineage>
</organism>
<gene>
    <name evidence="3" type="ORF">EZV62_005202</name>
</gene>
<reference evidence="4" key="1">
    <citation type="journal article" date="2019" name="Gigascience">
        <title>De novo genome assembly of the endangered Acer yangbiense, a plant species with extremely small populations endemic to Yunnan Province, China.</title>
        <authorList>
            <person name="Yang J."/>
            <person name="Wariss H.M."/>
            <person name="Tao L."/>
            <person name="Zhang R."/>
            <person name="Yun Q."/>
            <person name="Hollingsworth P."/>
            <person name="Dao Z."/>
            <person name="Luo G."/>
            <person name="Guo H."/>
            <person name="Ma Y."/>
            <person name="Sun W."/>
        </authorList>
    </citation>
    <scope>NUCLEOTIDE SEQUENCE [LARGE SCALE GENOMIC DNA]</scope>
    <source>
        <strain evidence="4">cv. Malutang</strain>
    </source>
</reference>
<dbReference type="PANTHER" id="PTHR31549">
    <property type="entry name" value="PROTEIN, PUTATIVE (DUF247)-RELATED-RELATED"/>
    <property type="match status" value="1"/>
</dbReference>
<dbReference type="Proteomes" id="UP000323000">
    <property type="component" value="Chromosome 2"/>
</dbReference>
<dbReference type="AlphaFoldDB" id="A0A5C7ILI0"/>
<feature type="transmembrane region" description="Helical" evidence="2">
    <location>
        <begin position="501"/>
        <end position="527"/>
    </location>
</feature>
<feature type="region of interest" description="Disordered" evidence="1">
    <location>
        <begin position="1"/>
        <end position="49"/>
    </location>
</feature>
<dbReference type="Pfam" id="PF03140">
    <property type="entry name" value="DUF247"/>
    <property type="match status" value="1"/>
</dbReference>
<feature type="compositionally biased region" description="Gly residues" evidence="1">
    <location>
        <begin position="1"/>
        <end position="11"/>
    </location>
</feature>
<proteinExistence type="predicted"/>
<dbReference type="PANTHER" id="PTHR31549:SF191">
    <property type="entry name" value="DUF247 DOMAIN PROTEIN"/>
    <property type="match status" value="1"/>
</dbReference>
<keyword evidence="2" id="KW-1133">Transmembrane helix</keyword>
<keyword evidence="2" id="KW-0472">Membrane</keyword>
<accession>A0A5C7ILI0</accession>
<dbReference type="EMBL" id="VAHF01000002">
    <property type="protein sequence ID" value="TXG70267.1"/>
    <property type="molecule type" value="Genomic_DNA"/>
</dbReference>
<comment type="caution">
    <text evidence="3">The sequence shown here is derived from an EMBL/GenBank/DDBJ whole genome shotgun (WGS) entry which is preliminary data.</text>
</comment>
<dbReference type="OrthoDB" id="1722394at2759"/>
<evidence type="ECO:0000313" key="4">
    <source>
        <dbReference type="Proteomes" id="UP000323000"/>
    </source>
</evidence>
<dbReference type="InterPro" id="IPR004158">
    <property type="entry name" value="DUF247_pln"/>
</dbReference>
<sequence>MSMEASGGGASVGTSDRSGGNNVGDECRIGIESSDENDESSDLRFSEEEKEQFVSFEKALDTKGPPADAKPKIQKVLSKLRYNDTLKKYFEPKMFSFGRHPDRTLEMAKQIKVNLAAEFLKQNDVKKEYLYADIKKQIKELKDCYYDVLTYCSDEDHRLAWVFLVDGCAILQFMYISVDLGANPDTQFRDLRIKTDYAEFLEHDMFLLENQLPYRLLQLIIRRASKHQKTKEDQEQSTSSKEDKRASKRKELLESIYKFIFYRFRSPFEWYNNKNKILEGLEDDHVHLLDLLRKKLIQPLHQKDHEKHDLIQLKYHEKLMSIIGRTVGLFDKLKYYNCNEIDRYRVPVPFRNIGKLREAGIKLKHSKTSCVGDFSFSDGMLKLPRIIVKESTVRMFLNMLGYEMCPDFHNESEVSTYMYFLDKLIDQTQDVDELREKNILGNQIGSDEEVVKLFNEISTHLFPNSKYYEVKRNIDNYFDNKGLMWLHKVSHDIHQYFKRRWSLLAFIGALLAIVSGIIQTIITVLAYQPDSKKGN</sequence>